<dbReference type="Proteomes" id="UP000596004">
    <property type="component" value="Chromosome"/>
</dbReference>
<reference evidence="2" key="1">
    <citation type="submission" date="2020-11" db="EMBL/GenBank/DDBJ databases">
        <title>Connecting structure to function with the recovery of over 1000 high-quality activated sludge metagenome-assembled genomes encoding full-length rRNA genes using long-read sequencing.</title>
        <authorList>
            <person name="Singleton C.M."/>
            <person name="Petriglieri F."/>
            <person name="Kristensen J.M."/>
            <person name="Kirkegaard R.H."/>
            <person name="Michaelsen T.Y."/>
            <person name="Andersen M.H."/>
            <person name="Karst S.M."/>
            <person name="Dueholm M.S."/>
            <person name="Nielsen P.H."/>
            <person name="Albertsen M."/>
        </authorList>
    </citation>
    <scope>NUCLEOTIDE SEQUENCE</scope>
    <source>
        <strain evidence="2">Fred_18-Q3-R57-64_BAT3C.431</strain>
    </source>
</reference>
<name>A0A7T9DIW0_9ARCH</name>
<proteinExistence type="predicted"/>
<accession>A0A7T9DIW0</accession>
<organism evidence="2">
    <name type="scientific">Candidatus Iainarchaeum sp</name>
    <dbReference type="NCBI Taxonomy" id="3101447"/>
    <lineage>
        <taxon>Archaea</taxon>
        <taxon>Candidatus Iainarchaeota</taxon>
        <taxon>Candidatus Iainarchaeia</taxon>
        <taxon>Candidatus Iainarchaeales</taxon>
        <taxon>Candidatus Iainarchaeaceae</taxon>
        <taxon>Candidatus Iainarchaeum</taxon>
    </lineage>
</organism>
<evidence type="ECO:0000313" key="2">
    <source>
        <dbReference type="EMBL" id="QQR92127.1"/>
    </source>
</evidence>
<dbReference type="AlphaFoldDB" id="A0A7T9DIW0"/>
<sequence>MPRKVIKQLLPGHPHYWEVVMLPPTTRQLRKFQKHGHFLIDVPKGKKPTPEEVEHARTHGIKVPPVTEGVRDYALEEFFKKKLTPEQKSAVLGAIEREINRAYAEDGSKYRTRVPHVTPIDSVQSIFANAHISSIFKNTIEDPRAREIAVKIESAITRVGVAFVMHEHLRAKGIHTTLPELVTAAVRFMKERGPKGSVTVVSPEYVAGVERQILQENLEKRKKEYAARIAQNRQAREKLHQVREMMANLLIPRAERKEIFQFARQQFAQKGGIDAVTINRLIYKRARLHAMGAIQAAGLNGDRLIGEIGVDMTPDGMRRLQAFGEMLRATPPEARRERIVAMAEQARPTPNAVTSIPIHPKGPRREKERRKPVRPVKPPVKATPKKPVEKLPEGFKGLVNHVERAPHVTHEMYVRLRDLLSNESAKKPKQQNKDLMRRAMRITVLAYITTEFNMSGRLHVDHLKDKYRNTLHPLVDECVASLVHNNFLEYEHHKGHFRNVALTEYAKAQGVLEKYNTRKNQQK</sequence>
<evidence type="ECO:0000256" key="1">
    <source>
        <dbReference type="SAM" id="MobiDB-lite"/>
    </source>
</evidence>
<dbReference type="EMBL" id="CP064981">
    <property type="protein sequence ID" value="QQR92127.1"/>
    <property type="molecule type" value="Genomic_DNA"/>
</dbReference>
<gene>
    <name evidence="2" type="ORF">IPJ89_03100</name>
</gene>
<feature type="region of interest" description="Disordered" evidence="1">
    <location>
        <begin position="346"/>
        <end position="391"/>
    </location>
</feature>
<protein>
    <submittedName>
        <fullName evidence="2">Uncharacterized protein</fullName>
    </submittedName>
</protein>
<feature type="compositionally biased region" description="Basic residues" evidence="1">
    <location>
        <begin position="361"/>
        <end position="374"/>
    </location>
</feature>